<reference evidence="3" key="1">
    <citation type="journal article" date="2015" name="Genome Announc.">
        <title>Genome sequence of the AIDS-associated pathogen Penicillium marneffei (ATCC18224) and its near taxonomic relative Talaromyces stipitatus (ATCC10500).</title>
        <authorList>
            <person name="Nierman W.C."/>
            <person name="Fedorova-Abrams N.D."/>
            <person name="Andrianopoulos A."/>
        </authorList>
    </citation>
    <scope>NUCLEOTIDE SEQUENCE [LARGE SCALE GENOMIC DNA]</scope>
    <source>
        <strain evidence="3">ATCC 10500 / CBS 375.48 / QM 6759 / NRRL 1006</strain>
    </source>
</reference>
<dbReference type="InParanoid" id="B8MQ19"/>
<dbReference type="EMBL" id="EQ962659">
    <property type="protein sequence ID" value="EED12909.1"/>
    <property type="molecule type" value="Genomic_DNA"/>
</dbReference>
<keyword evidence="3" id="KW-1185">Reference proteome</keyword>
<dbReference type="eggNOG" id="ENOG502T09I">
    <property type="taxonomic scope" value="Eukaryota"/>
</dbReference>
<dbReference type="HOGENOM" id="CLU_007241_0_0_1"/>
<gene>
    <name evidence="2" type="ORF">TSTA_054210</name>
</gene>
<sequence>MLPQRTRTAVVPSRNALRILRQLALAGSTLGGVCTVAAITYDAHRRASVAEKIVKNKRTIQTSTPYYNATSAAKKLALMVEAAEAGEFDGLASLKQGGWNRSSHSHEHNRVSDPVSDSVGVAAEAVKGPATTRQSSNYPNPFTHSDLEAAANDLERATITRSWLTNRSEAIKFSAYDQETVVPSIHDQPTTNATESQQDESALPDAEEYRQAIRTVRDLFEKGRIIEAAELLLEKRSQTKERFSPRDRELAVNLFYANCADDNIWVARNVFEHIEEFSSVSPRMWKTLIIALTKCNAIESASQLILKYSDTIQIPFYMAELVIRNVAFDTDFSLCGVFLNNLWKKSRSIDLVNREFERILTTLARFNLKPTAKLFNPMLRAYVEFGRLKDAEILANDMKTLYGVSPTCRTKGLLLLGQAFACNWKEVKDGLREMHNLGLTSDRGFIPAFTSLFLEYWPTHNAAEIREFFMDAVEKYSLQPDQLLFEHVLQAYIQKGDPDLVSELANLANTHGWKVEIKEDQFYEHLQIHRRRMENNPVGFWQLLNAARVNYGQAAASQRILGYDHRSLPWPEANCIPYTDLWPNWYRRAVNGIMTDRPLDQYPSLDKQLADVLHAGDCDSALWFYENALAAGYVFKSYHIDLVAIAILVEKGLAPAKKLVEEHWEKDLKNKIVVIPQFFLQILESSDALPDTELIKMAVFRFYTLCWEMPKLELKHQFMNHMANRLIEQGRPEAAQDLLLTAYKSRWGRQFEFDGACMRTMLRAFVLTGHLKGIRWCLLTALARHSACNRDFIVDARRALVTGHIKKAGWVWREKERVDFLDHLGRLVSVLERKAAEDPELVTLLQNNKKRKRMAKQFYHPQIHRWRNDKLPNLRKIIAHWDEERELEWMTTQPTAILLTEDKTSKLWNERRVYELEGEVMD</sequence>
<evidence type="ECO:0000256" key="1">
    <source>
        <dbReference type="SAM" id="MobiDB-lite"/>
    </source>
</evidence>
<accession>B8MQ19</accession>
<dbReference type="Proteomes" id="UP000001745">
    <property type="component" value="Unassembled WGS sequence"/>
</dbReference>
<feature type="region of interest" description="Disordered" evidence="1">
    <location>
        <begin position="186"/>
        <end position="206"/>
    </location>
</feature>
<feature type="compositionally biased region" description="Polar residues" evidence="1">
    <location>
        <begin position="187"/>
        <end position="200"/>
    </location>
</feature>
<protein>
    <submittedName>
        <fullName evidence="2">Pentatricopeptide repeat protein</fullName>
    </submittedName>
</protein>
<dbReference type="GeneID" id="8100360"/>
<dbReference type="STRING" id="441959.B8MQ19"/>
<organism evidence="2 3">
    <name type="scientific">Talaromyces stipitatus (strain ATCC 10500 / CBS 375.48 / QM 6759 / NRRL 1006)</name>
    <name type="common">Penicillium stipitatum</name>
    <dbReference type="NCBI Taxonomy" id="441959"/>
    <lineage>
        <taxon>Eukaryota</taxon>
        <taxon>Fungi</taxon>
        <taxon>Dikarya</taxon>
        <taxon>Ascomycota</taxon>
        <taxon>Pezizomycotina</taxon>
        <taxon>Eurotiomycetes</taxon>
        <taxon>Eurotiomycetidae</taxon>
        <taxon>Eurotiales</taxon>
        <taxon>Trichocomaceae</taxon>
        <taxon>Talaromyces</taxon>
        <taxon>Talaromyces sect. Talaromyces</taxon>
    </lineage>
</organism>
<dbReference type="Gene3D" id="1.25.40.10">
    <property type="entry name" value="Tetratricopeptide repeat domain"/>
    <property type="match status" value="1"/>
</dbReference>
<dbReference type="PANTHER" id="PTHR47939:SF5">
    <property type="entry name" value="PENTACOTRIPEPTIDE-REPEAT REGION OF PRORP DOMAIN-CONTAINING PROTEIN"/>
    <property type="match status" value="1"/>
</dbReference>
<dbReference type="InterPro" id="IPR050667">
    <property type="entry name" value="PPR-containing_protein"/>
</dbReference>
<dbReference type="PhylomeDB" id="B8MQ19"/>
<dbReference type="AlphaFoldDB" id="B8MQ19"/>
<dbReference type="VEuPathDB" id="FungiDB:TSTA_054210"/>
<dbReference type="PANTHER" id="PTHR47939">
    <property type="entry name" value="MEMBRANE-ASSOCIATED SALT-INDUCIBLE PROTEIN-LIKE"/>
    <property type="match status" value="1"/>
</dbReference>
<dbReference type="RefSeq" id="XP_002487020.1">
    <property type="nucleotide sequence ID" value="XM_002486975.1"/>
</dbReference>
<evidence type="ECO:0000313" key="2">
    <source>
        <dbReference type="EMBL" id="EED12909.1"/>
    </source>
</evidence>
<evidence type="ECO:0000313" key="3">
    <source>
        <dbReference type="Proteomes" id="UP000001745"/>
    </source>
</evidence>
<dbReference type="OrthoDB" id="3026777at2759"/>
<proteinExistence type="predicted"/>
<name>B8MQ19_TALSN</name>
<dbReference type="OMA" id="APVGFWQ"/>
<dbReference type="InterPro" id="IPR011990">
    <property type="entry name" value="TPR-like_helical_dom_sf"/>
</dbReference>